<evidence type="ECO:0000313" key="1">
    <source>
        <dbReference type="EMBL" id="RJO77601.1"/>
    </source>
</evidence>
<sequence>MTTIKVPKAVRDRLQRVAVSNGLTLAQALEKLLGRAEARPKPTVGGYRSDRALSAEEIDHELGRGFGA</sequence>
<dbReference type="EMBL" id="QZFU01000015">
    <property type="protein sequence ID" value="RJO77601.1"/>
    <property type="molecule type" value="Genomic_DNA"/>
</dbReference>
<proteinExistence type="predicted"/>
<gene>
    <name evidence="1" type="ORF">D5S18_07620</name>
</gene>
<protein>
    <submittedName>
        <fullName evidence="1">Uncharacterized protein</fullName>
    </submittedName>
</protein>
<dbReference type="Proteomes" id="UP000266677">
    <property type="component" value="Unassembled WGS sequence"/>
</dbReference>
<name>A0A3A4L503_9NOCA</name>
<comment type="caution">
    <text evidence="1">The sequence shown here is derived from an EMBL/GenBank/DDBJ whole genome shotgun (WGS) entry which is preliminary data.</text>
</comment>
<dbReference type="AlphaFoldDB" id="A0A3A4L503"/>
<accession>A0A3A4L503</accession>
<keyword evidence="2" id="KW-1185">Reference proteome</keyword>
<reference evidence="1 2" key="1">
    <citation type="submission" date="2018-09" db="EMBL/GenBank/DDBJ databases">
        <title>YIM PH21274 draft genome.</title>
        <authorList>
            <person name="Miao C."/>
        </authorList>
    </citation>
    <scope>NUCLEOTIDE SEQUENCE [LARGE SCALE GENOMIC DNA]</scope>
    <source>
        <strain evidence="1 2">YIM PH 21724</strain>
    </source>
</reference>
<evidence type="ECO:0000313" key="2">
    <source>
        <dbReference type="Proteomes" id="UP000266677"/>
    </source>
</evidence>
<organism evidence="1 2">
    <name type="scientific">Nocardia panacis</name>
    <dbReference type="NCBI Taxonomy" id="2340916"/>
    <lineage>
        <taxon>Bacteria</taxon>
        <taxon>Bacillati</taxon>
        <taxon>Actinomycetota</taxon>
        <taxon>Actinomycetes</taxon>
        <taxon>Mycobacteriales</taxon>
        <taxon>Nocardiaceae</taxon>
        <taxon>Nocardia</taxon>
    </lineage>
</organism>